<keyword evidence="4" id="KW-1185">Reference proteome</keyword>
<keyword evidence="1" id="KW-0175">Coiled coil</keyword>
<dbReference type="AlphaFoldDB" id="A0A3N4KEF2"/>
<dbReference type="Proteomes" id="UP000277580">
    <property type="component" value="Unassembled WGS sequence"/>
</dbReference>
<name>A0A3N4KEF2_9PEZI</name>
<dbReference type="EMBL" id="ML119225">
    <property type="protein sequence ID" value="RPB06761.1"/>
    <property type="molecule type" value="Genomic_DNA"/>
</dbReference>
<dbReference type="OrthoDB" id="10647093at2759"/>
<proteinExistence type="predicted"/>
<evidence type="ECO:0000313" key="3">
    <source>
        <dbReference type="EMBL" id="RPB06761.1"/>
    </source>
</evidence>
<feature type="compositionally biased region" description="Low complexity" evidence="2">
    <location>
        <begin position="161"/>
        <end position="185"/>
    </location>
</feature>
<dbReference type="InParanoid" id="A0A3N4KEF2"/>
<feature type="compositionally biased region" description="Basic residues" evidence="2">
    <location>
        <begin position="42"/>
        <end position="62"/>
    </location>
</feature>
<feature type="compositionally biased region" description="Low complexity" evidence="2">
    <location>
        <begin position="139"/>
        <end position="153"/>
    </location>
</feature>
<accession>A0A3N4KEF2</accession>
<feature type="coiled-coil region" evidence="1">
    <location>
        <begin position="207"/>
        <end position="238"/>
    </location>
</feature>
<evidence type="ECO:0000256" key="2">
    <source>
        <dbReference type="SAM" id="MobiDB-lite"/>
    </source>
</evidence>
<feature type="region of interest" description="Disordered" evidence="2">
    <location>
        <begin position="1"/>
        <end position="185"/>
    </location>
</feature>
<reference evidence="3 4" key="1">
    <citation type="journal article" date="2018" name="Nat. Ecol. Evol.">
        <title>Pezizomycetes genomes reveal the molecular basis of ectomycorrhizal truffle lifestyle.</title>
        <authorList>
            <person name="Murat C."/>
            <person name="Payen T."/>
            <person name="Noel B."/>
            <person name="Kuo A."/>
            <person name="Morin E."/>
            <person name="Chen J."/>
            <person name="Kohler A."/>
            <person name="Krizsan K."/>
            <person name="Balestrini R."/>
            <person name="Da Silva C."/>
            <person name="Montanini B."/>
            <person name="Hainaut M."/>
            <person name="Levati E."/>
            <person name="Barry K.W."/>
            <person name="Belfiori B."/>
            <person name="Cichocki N."/>
            <person name="Clum A."/>
            <person name="Dockter R.B."/>
            <person name="Fauchery L."/>
            <person name="Guy J."/>
            <person name="Iotti M."/>
            <person name="Le Tacon F."/>
            <person name="Lindquist E.A."/>
            <person name="Lipzen A."/>
            <person name="Malagnac F."/>
            <person name="Mello A."/>
            <person name="Molinier V."/>
            <person name="Miyauchi S."/>
            <person name="Poulain J."/>
            <person name="Riccioni C."/>
            <person name="Rubini A."/>
            <person name="Sitrit Y."/>
            <person name="Splivallo R."/>
            <person name="Traeger S."/>
            <person name="Wang M."/>
            <person name="Zifcakova L."/>
            <person name="Wipf D."/>
            <person name="Zambonelli A."/>
            <person name="Paolocci F."/>
            <person name="Nowrousian M."/>
            <person name="Ottonello S."/>
            <person name="Baldrian P."/>
            <person name="Spatafora J.W."/>
            <person name="Henrissat B."/>
            <person name="Nagy L.G."/>
            <person name="Aury J.M."/>
            <person name="Wincker P."/>
            <person name="Grigoriev I.V."/>
            <person name="Bonfante P."/>
            <person name="Martin F.M."/>
        </authorList>
    </citation>
    <scope>NUCLEOTIDE SEQUENCE [LARGE SCALE GENOMIC DNA]</scope>
    <source>
        <strain evidence="3 4">CCBAS932</strain>
    </source>
</reference>
<evidence type="ECO:0000313" key="4">
    <source>
        <dbReference type="Proteomes" id="UP000277580"/>
    </source>
</evidence>
<organism evidence="3 4">
    <name type="scientific">Morchella conica CCBAS932</name>
    <dbReference type="NCBI Taxonomy" id="1392247"/>
    <lineage>
        <taxon>Eukaryota</taxon>
        <taxon>Fungi</taxon>
        <taxon>Dikarya</taxon>
        <taxon>Ascomycota</taxon>
        <taxon>Pezizomycotina</taxon>
        <taxon>Pezizomycetes</taxon>
        <taxon>Pezizales</taxon>
        <taxon>Morchellaceae</taxon>
        <taxon>Morchella</taxon>
    </lineage>
</organism>
<feature type="compositionally biased region" description="Polar residues" evidence="2">
    <location>
        <begin position="1"/>
        <end position="26"/>
    </location>
</feature>
<evidence type="ECO:0000256" key="1">
    <source>
        <dbReference type="SAM" id="Coils"/>
    </source>
</evidence>
<sequence length="263" mass="28675">MLSTSPLTPNTAQSTPGSSQNTNQLPNKKRLRDIDEDDNEKTHRKTKKHKSSRKHKKHRTSSGRKSSCKTVKPIPEEIPETPPKQSPVFSGFTPINKSRKQNPVPPRIRTDTRTPPNINLAPSDTEGIFPSNWGATLTDSDSFPDFSSEPSEPYISDDQDPATGPATGPLAAVSTASSARSSASPEALVRTTVLRVSATPPAPASLVQSAQQAQQQAAQQAAQQAQQQQAQQQAAQQAQQALLLPHQHPSVLHRRFLHRRPLH</sequence>
<feature type="compositionally biased region" description="Low complexity" evidence="2">
    <location>
        <begin position="63"/>
        <end position="73"/>
    </location>
</feature>
<gene>
    <name evidence="3" type="ORF">P167DRAFT_580086</name>
</gene>
<protein>
    <submittedName>
        <fullName evidence="3">Uncharacterized protein</fullName>
    </submittedName>
</protein>